<evidence type="ECO:0000256" key="2">
    <source>
        <dbReference type="ARBA" id="ARBA00004394"/>
    </source>
</evidence>
<organism evidence="10 11">
    <name type="scientific">Molorchus minor</name>
    <dbReference type="NCBI Taxonomy" id="1323400"/>
    <lineage>
        <taxon>Eukaryota</taxon>
        <taxon>Metazoa</taxon>
        <taxon>Ecdysozoa</taxon>
        <taxon>Arthropoda</taxon>
        <taxon>Hexapoda</taxon>
        <taxon>Insecta</taxon>
        <taxon>Pterygota</taxon>
        <taxon>Neoptera</taxon>
        <taxon>Endopterygota</taxon>
        <taxon>Coleoptera</taxon>
        <taxon>Polyphaga</taxon>
        <taxon>Cucujiformia</taxon>
        <taxon>Chrysomeloidea</taxon>
        <taxon>Cerambycidae</taxon>
        <taxon>Lamiinae</taxon>
        <taxon>Monochamini</taxon>
        <taxon>Molorchus</taxon>
    </lineage>
</organism>
<comment type="subcellular location">
    <subcellularLocation>
        <location evidence="1">Endoplasmic reticulum</location>
    </subcellularLocation>
    <subcellularLocation>
        <location evidence="2">Golgi apparatus membrane</location>
    </subcellularLocation>
</comment>
<dbReference type="InterPro" id="IPR030225">
    <property type="entry name" value="SCAP"/>
</dbReference>
<dbReference type="Pfam" id="PF12349">
    <property type="entry name" value="Sterol-sensing"/>
    <property type="match status" value="1"/>
</dbReference>
<keyword evidence="8" id="KW-1133">Transmembrane helix</keyword>
<evidence type="ECO:0000256" key="3">
    <source>
        <dbReference type="ARBA" id="ARBA00022574"/>
    </source>
</evidence>
<evidence type="ECO:0000256" key="8">
    <source>
        <dbReference type="SAM" id="Phobius"/>
    </source>
</evidence>
<keyword evidence="8" id="KW-0812">Transmembrane</keyword>
<sequence>MLFGMHLFETGIKRYPIRNRSEIIQYTYQLRRRSHEKLTMLIRRLVILNLFRYVFVHPALLDTITFLYRKIGLIKSKVGMAFTPRSRSSVSLTMTDGHLFLLWTVKVFPLFSHTSRPGERFGAHKKCCLDSVTSRPKEGWSITKESTFGDHRFFTFGLFTFVPAIQEFCIFAIVGLITDFFLQMFFFLTILGIDIGRMVSSIEKTNQNFRNTLYQTQNIFDKTHFKLKGMNRSKSHPRLSSFPANIVAGQAQGEPREKDSKTAISSINTSWNSAVEDKQTNGLFDIKNYSSIKLFPLLNTNHSIQVNYVTYNPLDVRYHQNETQDTDKLRHSDYAPWLKLSSRHWPSILKKYNMSLGGQVIAVMPNIKLSPSSDPIRRSC</sequence>
<protein>
    <recommendedName>
        <fullName evidence="9">SSD domain-containing protein</fullName>
    </recommendedName>
</protein>
<evidence type="ECO:0000256" key="7">
    <source>
        <dbReference type="ARBA" id="ARBA00023136"/>
    </source>
</evidence>
<gene>
    <name evidence="10" type="ORF">NQ317_012893</name>
</gene>
<dbReference type="InterPro" id="IPR053958">
    <property type="entry name" value="HMGCR/SNAP/NPC1-like_SSD"/>
</dbReference>
<evidence type="ECO:0000256" key="6">
    <source>
        <dbReference type="ARBA" id="ARBA00023034"/>
    </source>
</evidence>
<evidence type="ECO:0000259" key="9">
    <source>
        <dbReference type="PROSITE" id="PS50156"/>
    </source>
</evidence>
<evidence type="ECO:0000256" key="1">
    <source>
        <dbReference type="ARBA" id="ARBA00004240"/>
    </source>
</evidence>
<evidence type="ECO:0000256" key="4">
    <source>
        <dbReference type="ARBA" id="ARBA00022737"/>
    </source>
</evidence>
<comment type="caution">
    <text evidence="10">The sequence shown here is derived from an EMBL/GenBank/DDBJ whole genome shotgun (WGS) entry which is preliminary data.</text>
</comment>
<feature type="domain" description="SSD" evidence="9">
    <location>
        <begin position="154"/>
        <end position="193"/>
    </location>
</feature>
<keyword evidence="3" id="KW-0853">WD repeat</keyword>
<accession>A0ABQ9JPX9</accession>
<feature type="transmembrane region" description="Helical" evidence="8">
    <location>
        <begin position="153"/>
        <end position="174"/>
    </location>
</feature>
<evidence type="ECO:0000256" key="5">
    <source>
        <dbReference type="ARBA" id="ARBA00022824"/>
    </source>
</evidence>
<dbReference type="EMBL" id="JAPWTJ010000292">
    <property type="protein sequence ID" value="KAJ8980053.1"/>
    <property type="molecule type" value="Genomic_DNA"/>
</dbReference>
<keyword evidence="7 8" id="KW-0472">Membrane</keyword>
<reference evidence="10" key="1">
    <citation type="journal article" date="2023" name="Insect Mol. Biol.">
        <title>Genome sequencing provides insights into the evolution of gene families encoding plant cell wall-degrading enzymes in longhorned beetles.</title>
        <authorList>
            <person name="Shin N.R."/>
            <person name="Okamura Y."/>
            <person name="Kirsch R."/>
            <person name="Pauchet Y."/>
        </authorList>
    </citation>
    <scope>NUCLEOTIDE SEQUENCE</scope>
    <source>
        <strain evidence="10">MMC_N1</strain>
    </source>
</reference>
<keyword evidence="5" id="KW-0256">Endoplasmic reticulum</keyword>
<feature type="transmembrane region" description="Helical" evidence="8">
    <location>
        <begin position="50"/>
        <end position="68"/>
    </location>
</feature>
<keyword evidence="11" id="KW-1185">Reference proteome</keyword>
<keyword evidence="6" id="KW-0333">Golgi apparatus</keyword>
<dbReference type="PANTHER" id="PTHR46378:SF1">
    <property type="entry name" value="STEROL REGULATORY ELEMENT-BINDING PROTEIN CLEAVAGE-ACTIVATING PROTEIN"/>
    <property type="match status" value="1"/>
</dbReference>
<evidence type="ECO:0000313" key="10">
    <source>
        <dbReference type="EMBL" id="KAJ8980053.1"/>
    </source>
</evidence>
<keyword evidence="4" id="KW-0677">Repeat</keyword>
<evidence type="ECO:0000313" key="11">
    <source>
        <dbReference type="Proteomes" id="UP001162164"/>
    </source>
</evidence>
<proteinExistence type="predicted"/>
<dbReference type="Proteomes" id="UP001162164">
    <property type="component" value="Unassembled WGS sequence"/>
</dbReference>
<feature type="transmembrane region" description="Helical" evidence="8">
    <location>
        <begin position="180"/>
        <end position="200"/>
    </location>
</feature>
<dbReference type="InterPro" id="IPR000731">
    <property type="entry name" value="SSD"/>
</dbReference>
<dbReference type="PROSITE" id="PS50156">
    <property type="entry name" value="SSD"/>
    <property type="match status" value="1"/>
</dbReference>
<name>A0ABQ9JPX9_9CUCU</name>
<dbReference type="PANTHER" id="PTHR46378">
    <property type="entry name" value="STEROL REGULATORY ELEMENT-BINDING PROTEIN CLEAVAGE-ACTIVATING PROTEIN"/>
    <property type="match status" value="1"/>
</dbReference>